<reference evidence="10 11" key="1">
    <citation type="submission" date="2016-07" db="EMBL/GenBank/DDBJ databases">
        <title>Draft genome of Scalindua rubra, obtained from a brine-seawater interface in the Red Sea, sheds light on salt adaptation in anammox bacteria.</title>
        <authorList>
            <person name="Speth D.R."/>
            <person name="Lagkouvardos I."/>
            <person name="Wang Y."/>
            <person name="Qian P.-Y."/>
            <person name="Dutilh B.E."/>
            <person name="Jetten M.S."/>
        </authorList>
    </citation>
    <scope>NUCLEOTIDE SEQUENCE [LARGE SCALE GENOMIC DNA]</scope>
    <source>
        <strain evidence="10">BSI-1</strain>
    </source>
</reference>
<keyword evidence="5 10" id="KW-0418">Kinase</keyword>
<evidence type="ECO:0000259" key="9">
    <source>
        <dbReference type="PROSITE" id="PS50011"/>
    </source>
</evidence>
<dbReference type="PROSITE" id="PS00108">
    <property type="entry name" value="PROTEIN_KINASE_ST"/>
    <property type="match status" value="1"/>
</dbReference>
<feature type="domain" description="Protein kinase" evidence="9">
    <location>
        <begin position="521"/>
        <end position="779"/>
    </location>
</feature>
<keyword evidence="3" id="KW-0808">Transferase</keyword>
<dbReference type="PROSITE" id="PS50293">
    <property type="entry name" value="TPR_REGION"/>
    <property type="match status" value="1"/>
</dbReference>
<keyword evidence="2 10" id="KW-0723">Serine/threonine-protein kinase</keyword>
<evidence type="ECO:0000313" key="11">
    <source>
        <dbReference type="Proteomes" id="UP000094056"/>
    </source>
</evidence>
<dbReference type="EMBL" id="MAYW01000023">
    <property type="protein sequence ID" value="ODS33631.1"/>
    <property type="molecule type" value="Genomic_DNA"/>
</dbReference>
<dbReference type="GO" id="GO:0005524">
    <property type="term" value="F:ATP binding"/>
    <property type="evidence" value="ECO:0007669"/>
    <property type="project" value="UniProtKB-UniRule"/>
</dbReference>
<dbReference type="EC" id="2.7.11.1" evidence="1"/>
<evidence type="ECO:0000256" key="2">
    <source>
        <dbReference type="ARBA" id="ARBA00022527"/>
    </source>
</evidence>
<dbReference type="PROSITE" id="PS00107">
    <property type="entry name" value="PROTEIN_KINASE_ATP"/>
    <property type="match status" value="1"/>
</dbReference>
<evidence type="ECO:0000256" key="6">
    <source>
        <dbReference type="ARBA" id="ARBA00022840"/>
    </source>
</evidence>
<dbReference type="Pfam" id="PF13181">
    <property type="entry name" value="TPR_8"/>
    <property type="match status" value="1"/>
</dbReference>
<dbReference type="PROSITE" id="PS50005">
    <property type="entry name" value="TPR"/>
    <property type="match status" value="1"/>
</dbReference>
<dbReference type="AlphaFoldDB" id="A0A1E3XDB7"/>
<evidence type="ECO:0000256" key="4">
    <source>
        <dbReference type="ARBA" id="ARBA00022741"/>
    </source>
</evidence>
<protein>
    <recommendedName>
        <fullName evidence="1">non-specific serine/threonine protein kinase</fullName>
        <ecNumber evidence="1">2.7.11.1</ecNumber>
    </recommendedName>
</protein>
<dbReference type="PANTHER" id="PTHR43289">
    <property type="entry name" value="MITOGEN-ACTIVATED PROTEIN KINASE KINASE KINASE 20-RELATED"/>
    <property type="match status" value="1"/>
</dbReference>
<dbReference type="PATRIC" id="fig|1872076.5.peg.1415"/>
<dbReference type="SMART" id="SM00028">
    <property type="entry name" value="TPR"/>
    <property type="match status" value="7"/>
</dbReference>
<dbReference type="GO" id="GO:0004674">
    <property type="term" value="F:protein serine/threonine kinase activity"/>
    <property type="evidence" value="ECO:0007669"/>
    <property type="project" value="UniProtKB-KW"/>
</dbReference>
<comment type="caution">
    <text evidence="10">The sequence shown here is derived from an EMBL/GenBank/DDBJ whole genome shotgun (WGS) entry which is preliminary data.</text>
</comment>
<dbReference type="SMART" id="SM00220">
    <property type="entry name" value="S_TKc"/>
    <property type="match status" value="1"/>
</dbReference>
<dbReference type="Gene3D" id="3.30.200.20">
    <property type="entry name" value="Phosphorylase Kinase, domain 1"/>
    <property type="match status" value="1"/>
</dbReference>
<evidence type="ECO:0000313" key="10">
    <source>
        <dbReference type="EMBL" id="ODS33631.1"/>
    </source>
</evidence>
<dbReference type="InterPro" id="IPR011990">
    <property type="entry name" value="TPR-like_helical_dom_sf"/>
</dbReference>
<sequence>MLKPNRYHPDIKEIISLNDLAVEYHKKHDMQNAYKICKKIYELETAPDILKQSIDLGIKHMRYHLIMGEIYYSKGYYAEAQKILNSLKSLGKHFSDKYLILAKIHLKNEDYTKALQEYEEMTIECPQRFKSILNGLLDIINQEPFIERSYRLMFKLYKNRGKESSAISKLEQKLKEENYHQHHLVSIFGHIYHYMGETSRAISLLTQYQKENPKDAKPFFFIGNIYLETGKYSEAITQYNHVIELDPSRQINIISSIEEISNIKEVDNIIINYLVDLYIDEGKLEQAEKKLDHLLEIEPKNIQNQSKMEQVLAKSVENAFLNEQIEICMLKLEKLTKLRPENAKYKKKMQDIQGLLAQKKITKYEERLKSDDLSEEKANNIRFELAKLYVNAGINEESAISLFQQVAKSDSENKAESLLQIGNRFLAKGYNDIANDSFNKILELNLPEEEKLNNLYQIATAYEKTKSYDRARFFYSKILSTNMQYKDVSTRLDKISAFTESTPNAKSSQSTDVMKKLEERYEDIENIGEGGMGIVYKATDKVLKRTVAIKIIREDYKSNSEAVERFIKEAQSLSKLQHIGIVTIYDINLGTPMYIIMEYVDGETLRSSIGKKPFSLQEVLRIAIDTCDAIKYAHKHEIVHRDIKPDNIMLTKSKVVKITDFGLAHIANSSMFTKAGQTIGTPYYMSPEQIRGQKVDGRSDIYSLGITFYEMLIGRVPFNQGDVAYQHINEIPKSIVIENPKLPRWLDSIIQKCIKKDPSERYQEISHLQKELEAYSKFYIEK</sequence>
<evidence type="ECO:0000256" key="5">
    <source>
        <dbReference type="ARBA" id="ARBA00022777"/>
    </source>
</evidence>
<keyword evidence="7" id="KW-0802">TPR repeat</keyword>
<organism evidence="10 11">
    <name type="scientific">Candidatus Scalindua rubra</name>
    <dbReference type="NCBI Taxonomy" id="1872076"/>
    <lineage>
        <taxon>Bacteria</taxon>
        <taxon>Pseudomonadati</taxon>
        <taxon>Planctomycetota</taxon>
        <taxon>Candidatus Brocadiia</taxon>
        <taxon>Candidatus Brocadiales</taxon>
        <taxon>Candidatus Scalinduaceae</taxon>
        <taxon>Candidatus Scalindua</taxon>
    </lineage>
</organism>
<feature type="binding site" evidence="8">
    <location>
        <position position="550"/>
    </location>
    <ligand>
        <name>ATP</name>
        <dbReference type="ChEBI" id="CHEBI:30616"/>
    </ligand>
</feature>
<dbReference type="Gene3D" id="1.10.510.10">
    <property type="entry name" value="Transferase(Phosphotransferase) domain 1"/>
    <property type="match status" value="1"/>
</dbReference>
<dbReference type="Pfam" id="PF13414">
    <property type="entry name" value="TPR_11"/>
    <property type="match status" value="1"/>
</dbReference>
<dbReference type="InterPro" id="IPR000719">
    <property type="entry name" value="Prot_kinase_dom"/>
</dbReference>
<dbReference type="InterPro" id="IPR017441">
    <property type="entry name" value="Protein_kinase_ATP_BS"/>
</dbReference>
<dbReference type="InterPro" id="IPR019734">
    <property type="entry name" value="TPR_rpt"/>
</dbReference>
<dbReference type="InterPro" id="IPR011009">
    <property type="entry name" value="Kinase-like_dom_sf"/>
</dbReference>
<evidence type="ECO:0000256" key="3">
    <source>
        <dbReference type="ARBA" id="ARBA00022679"/>
    </source>
</evidence>
<feature type="repeat" description="TPR" evidence="7">
    <location>
        <begin position="216"/>
        <end position="249"/>
    </location>
</feature>
<keyword evidence="6 8" id="KW-0067">ATP-binding</keyword>
<dbReference type="PROSITE" id="PS50011">
    <property type="entry name" value="PROTEIN_KINASE_DOM"/>
    <property type="match status" value="1"/>
</dbReference>
<evidence type="ECO:0000256" key="1">
    <source>
        <dbReference type="ARBA" id="ARBA00012513"/>
    </source>
</evidence>
<name>A0A1E3XDB7_9BACT</name>
<dbReference type="CDD" id="cd14014">
    <property type="entry name" value="STKc_PknB_like"/>
    <property type="match status" value="1"/>
</dbReference>
<accession>A0A1E3XDB7</accession>
<proteinExistence type="predicted"/>
<dbReference type="PANTHER" id="PTHR43289:SF34">
    <property type="entry name" value="SERINE_THREONINE-PROTEIN KINASE YBDM-RELATED"/>
    <property type="match status" value="1"/>
</dbReference>
<dbReference type="Pfam" id="PF00069">
    <property type="entry name" value="Pkinase"/>
    <property type="match status" value="1"/>
</dbReference>
<dbReference type="SUPFAM" id="SSF48452">
    <property type="entry name" value="TPR-like"/>
    <property type="match status" value="3"/>
</dbReference>
<evidence type="ECO:0000256" key="8">
    <source>
        <dbReference type="PROSITE-ProRule" id="PRU10141"/>
    </source>
</evidence>
<dbReference type="Gene3D" id="1.25.40.10">
    <property type="entry name" value="Tetratricopeptide repeat domain"/>
    <property type="match status" value="3"/>
</dbReference>
<dbReference type="FunFam" id="1.10.510.10:FF:000021">
    <property type="entry name" value="Serine/threonine protein kinase"/>
    <property type="match status" value="1"/>
</dbReference>
<dbReference type="InterPro" id="IPR008271">
    <property type="entry name" value="Ser/Thr_kinase_AS"/>
</dbReference>
<gene>
    <name evidence="10" type="ORF">SCARUB_01231</name>
</gene>
<dbReference type="SUPFAM" id="SSF56112">
    <property type="entry name" value="Protein kinase-like (PK-like)"/>
    <property type="match status" value="1"/>
</dbReference>
<dbReference type="Proteomes" id="UP000094056">
    <property type="component" value="Unassembled WGS sequence"/>
</dbReference>
<evidence type="ECO:0000256" key="7">
    <source>
        <dbReference type="PROSITE-ProRule" id="PRU00339"/>
    </source>
</evidence>
<keyword evidence="4 8" id="KW-0547">Nucleotide-binding</keyword>